<reference evidence="2" key="1">
    <citation type="journal article" date="2014" name="Int. J. Syst. Evol. Microbiol.">
        <title>Complete genome sequence of Corynebacterium casei LMG S-19264T (=DSM 44701T), isolated from a smear-ripened cheese.</title>
        <authorList>
            <consortium name="US DOE Joint Genome Institute (JGI-PGF)"/>
            <person name="Walter F."/>
            <person name="Albersmeier A."/>
            <person name="Kalinowski J."/>
            <person name="Ruckert C."/>
        </authorList>
    </citation>
    <scope>NUCLEOTIDE SEQUENCE</scope>
    <source>
        <strain evidence="2">CGMCC 1.15371</strain>
    </source>
</reference>
<dbReference type="Proteomes" id="UP000628775">
    <property type="component" value="Unassembled WGS sequence"/>
</dbReference>
<feature type="compositionally biased region" description="Basic and acidic residues" evidence="1">
    <location>
        <begin position="41"/>
        <end position="76"/>
    </location>
</feature>
<organism evidence="2 3">
    <name type="scientific">Pullulanibacillus camelliae</name>
    <dbReference type="NCBI Taxonomy" id="1707096"/>
    <lineage>
        <taxon>Bacteria</taxon>
        <taxon>Bacillati</taxon>
        <taxon>Bacillota</taxon>
        <taxon>Bacilli</taxon>
        <taxon>Bacillales</taxon>
        <taxon>Sporolactobacillaceae</taxon>
        <taxon>Pullulanibacillus</taxon>
    </lineage>
</organism>
<protein>
    <submittedName>
        <fullName evidence="2">Uncharacterized protein</fullName>
    </submittedName>
</protein>
<keyword evidence="3" id="KW-1185">Reference proteome</keyword>
<proteinExistence type="predicted"/>
<dbReference type="EMBL" id="BMIR01000002">
    <property type="protein sequence ID" value="GGE31966.1"/>
    <property type="molecule type" value="Genomic_DNA"/>
</dbReference>
<evidence type="ECO:0000313" key="3">
    <source>
        <dbReference type="Proteomes" id="UP000628775"/>
    </source>
</evidence>
<sequence>MSVFVIRIYERGNFTGEWGMTAKLSFPLFVLWSLNLPFITNKDRGRDKGGKDKLVDKVMEQGAGKSEDERDPSKAE</sequence>
<dbReference type="AlphaFoldDB" id="A0A8J2VN13"/>
<feature type="region of interest" description="Disordered" evidence="1">
    <location>
        <begin position="40"/>
        <end position="76"/>
    </location>
</feature>
<reference evidence="2" key="2">
    <citation type="submission" date="2020-09" db="EMBL/GenBank/DDBJ databases">
        <authorList>
            <person name="Sun Q."/>
            <person name="Zhou Y."/>
        </authorList>
    </citation>
    <scope>NUCLEOTIDE SEQUENCE</scope>
    <source>
        <strain evidence="2">CGMCC 1.15371</strain>
    </source>
</reference>
<evidence type="ECO:0000256" key="1">
    <source>
        <dbReference type="SAM" id="MobiDB-lite"/>
    </source>
</evidence>
<accession>A0A8J2VN13</accession>
<comment type="caution">
    <text evidence="2">The sequence shown here is derived from an EMBL/GenBank/DDBJ whole genome shotgun (WGS) entry which is preliminary data.</text>
</comment>
<name>A0A8J2VN13_9BACL</name>
<gene>
    <name evidence="2" type="ORF">GCM10011391_08240</name>
</gene>
<evidence type="ECO:0000313" key="2">
    <source>
        <dbReference type="EMBL" id="GGE31966.1"/>
    </source>
</evidence>